<proteinExistence type="predicted"/>
<evidence type="ECO:0000313" key="2">
    <source>
        <dbReference type="EMBL" id="JAH96210.1"/>
    </source>
</evidence>
<sequence length="102" mass="11897">MNENRKVTIYTEIYVGCFLVLYRKKKFTIQLSYNSEKSNSHFRTDVLPAGLECNIHISPDSVLFSSKDQSCALFRLLRILLFALLKIMLFNIYICQLYCTAD</sequence>
<keyword evidence="1" id="KW-1133">Transmembrane helix</keyword>
<feature type="transmembrane region" description="Helical" evidence="1">
    <location>
        <begin position="76"/>
        <end position="94"/>
    </location>
</feature>
<evidence type="ECO:0000256" key="1">
    <source>
        <dbReference type="SAM" id="Phobius"/>
    </source>
</evidence>
<dbReference type="EMBL" id="GBXM01012367">
    <property type="protein sequence ID" value="JAH96210.1"/>
    <property type="molecule type" value="Transcribed_RNA"/>
</dbReference>
<name>A0A0E9X2T0_ANGAN</name>
<dbReference type="AlphaFoldDB" id="A0A0E9X2T0"/>
<reference evidence="2" key="1">
    <citation type="submission" date="2014-11" db="EMBL/GenBank/DDBJ databases">
        <authorList>
            <person name="Amaro Gonzalez C."/>
        </authorList>
    </citation>
    <scope>NUCLEOTIDE SEQUENCE</scope>
</reference>
<accession>A0A0E9X2T0</accession>
<reference evidence="2" key="2">
    <citation type="journal article" date="2015" name="Fish Shellfish Immunol.">
        <title>Early steps in the European eel (Anguilla anguilla)-Vibrio vulnificus interaction in the gills: Role of the RtxA13 toxin.</title>
        <authorList>
            <person name="Callol A."/>
            <person name="Pajuelo D."/>
            <person name="Ebbesson L."/>
            <person name="Teles M."/>
            <person name="MacKenzie S."/>
            <person name="Amaro C."/>
        </authorList>
    </citation>
    <scope>NUCLEOTIDE SEQUENCE</scope>
</reference>
<keyword evidence="1" id="KW-0472">Membrane</keyword>
<keyword evidence="1" id="KW-0812">Transmembrane</keyword>
<organism evidence="2">
    <name type="scientific">Anguilla anguilla</name>
    <name type="common">European freshwater eel</name>
    <name type="synonym">Muraena anguilla</name>
    <dbReference type="NCBI Taxonomy" id="7936"/>
    <lineage>
        <taxon>Eukaryota</taxon>
        <taxon>Metazoa</taxon>
        <taxon>Chordata</taxon>
        <taxon>Craniata</taxon>
        <taxon>Vertebrata</taxon>
        <taxon>Euteleostomi</taxon>
        <taxon>Actinopterygii</taxon>
        <taxon>Neopterygii</taxon>
        <taxon>Teleostei</taxon>
        <taxon>Anguilliformes</taxon>
        <taxon>Anguillidae</taxon>
        <taxon>Anguilla</taxon>
    </lineage>
</organism>
<protein>
    <submittedName>
        <fullName evidence="2">Uncharacterized protein</fullName>
    </submittedName>
</protein>